<dbReference type="PANTHER" id="PTHR10900">
    <property type="entry name" value="PERIOSTIN-RELATED"/>
    <property type="match status" value="1"/>
</dbReference>
<feature type="compositionally biased region" description="Low complexity" evidence="1">
    <location>
        <begin position="317"/>
        <end position="332"/>
    </location>
</feature>
<dbReference type="GO" id="GO:0000329">
    <property type="term" value="C:fungal-type vacuole membrane"/>
    <property type="evidence" value="ECO:0007669"/>
    <property type="project" value="TreeGrafter"/>
</dbReference>
<feature type="chain" id="PRO_5001682006" description="FAS1 domain-containing protein" evidence="2">
    <location>
        <begin position="18"/>
        <end position="392"/>
    </location>
</feature>
<dbReference type="GO" id="GO:0016236">
    <property type="term" value="P:macroautophagy"/>
    <property type="evidence" value="ECO:0007669"/>
    <property type="project" value="TreeGrafter"/>
</dbReference>
<gene>
    <name evidence="4" type="ORF">A1O9_02710</name>
</gene>
<dbReference type="EMBL" id="AMGV01000002">
    <property type="protein sequence ID" value="KEF61145.1"/>
    <property type="molecule type" value="Genomic_DNA"/>
</dbReference>
<keyword evidence="5" id="KW-1185">Reference proteome</keyword>
<protein>
    <recommendedName>
        <fullName evidence="3">FAS1 domain-containing protein</fullName>
    </recommendedName>
</protein>
<dbReference type="RefSeq" id="XP_013263735.1">
    <property type="nucleotide sequence ID" value="XM_013408281.1"/>
</dbReference>
<name>A0A072PZR9_9EURO</name>
<dbReference type="OrthoDB" id="286301at2759"/>
<organism evidence="4 5">
    <name type="scientific">Exophiala aquamarina CBS 119918</name>
    <dbReference type="NCBI Taxonomy" id="1182545"/>
    <lineage>
        <taxon>Eukaryota</taxon>
        <taxon>Fungi</taxon>
        <taxon>Dikarya</taxon>
        <taxon>Ascomycota</taxon>
        <taxon>Pezizomycotina</taxon>
        <taxon>Eurotiomycetes</taxon>
        <taxon>Chaetothyriomycetidae</taxon>
        <taxon>Chaetothyriales</taxon>
        <taxon>Herpotrichiellaceae</taxon>
        <taxon>Exophiala</taxon>
    </lineage>
</organism>
<dbReference type="InterPro" id="IPR050904">
    <property type="entry name" value="Adhesion/Biosynth-related"/>
</dbReference>
<feature type="signal peptide" evidence="2">
    <location>
        <begin position="1"/>
        <end position="17"/>
    </location>
</feature>
<dbReference type="VEuPathDB" id="FungiDB:A1O9_02710"/>
<evidence type="ECO:0000256" key="2">
    <source>
        <dbReference type="SAM" id="SignalP"/>
    </source>
</evidence>
<dbReference type="InterPro" id="IPR036378">
    <property type="entry name" value="FAS1_dom_sf"/>
</dbReference>
<dbReference type="SMART" id="SM00554">
    <property type="entry name" value="FAS1"/>
    <property type="match status" value="2"/>
</dbReference>
<accession>A0A072PZR9</accession>
<dbReference type="InterPro" id="IPR000782">
    <property type="entry name" value="FAS1_domain"/>
</dbReference>
<evidence type="ECO:0000313" key="5">
    <source>
        <dbReference type="Proteomes" id="UP000027920"/>
    </source>
</evidence>
<dbReference type="AlphaFoldDB" id="A0A072PZR9"/>
<sequence length="392" mass="40406">MLFSKLLVTSMASVAMGQGLTQMLADHPSLSNLTTYLNLYPDILSNLRSLSNITLLAPSNMAFQTALNSSAGAMFSAGDADMITAIFSYHVLNGSYSNFNTTPEFFNTHLMPGMYANVTGGQVVEAISSSNMSNATVTFYSGLLQNASVTANGTFNFTGGVVHIVDDFLQIPSNLTNTAVQFNLRSAVGALTAANLAEETDTMMDMTFFVPNNAAFQAVGTTLATSSPQDLSRILRYHLVNGTISYSRDLKNGSTLVTADGLPVTITREEGDLYVNSARVVTPDVLVANGVMHIIDGVLNPANQTVSAQPTASTGEPAFSDASSASSAPFTSGVPSATTSVDTARPTGSASISESGSGMGSSSSSSAGAMPLKTGAIGAVALFGGAAGLMNL</sequence>
<reference evidence="4 5" key="1">
    <citation type="submission" date="2013-03" db="EMBL/GenBank/DDBJ databases">
        <title>The Genome Sequence of Exophiala aquamarina CBS 119918.</title>
        <authorList>
            <consortium name="The Broad Institute Genomics Platform"/>
            <person name="Cuomo C."/>
            <person name="de Hoog S."/>
            <person name="Gorbushina A."/>
            <person name="Walker B."/>
            <person name="Young S.K."/>
            <person name="Zeng Q."/>
            <person name="Gargeya S."/>
            <person name="Fitzgerald M."/>
            <person name="Haas B."/>
            <person name="Abouelleil A."/>
            <person name="Allen A.W."/>
            <person name="Alvarado L."/>
            <person name="Arachchi H.M."/>
            <person name="Berlin A.M."/>
            <person name="Chapman S.B."/>
            <person name="Gainer-Dewar J."/>
            <person name="Goldberg J."/>
            <person name="Griggs A."/>
            <person name="Gujja S."/>
            <person name="Hansen M."/>
            <person name="Howarth C."/>
            <person name="Imamovic A."/>
            <person name="Ireland A."/>
            <person name="Larimer J."/>
            <person name="McCowan C."/>
            <person name="Murphy C."/>
            <person name="Pearson M."/>
            <person name="Poon T.W."/>
            <person name="Priest M."/>
            <person name="Roberts A."/>
            <person name="Saif S."/>
            <person name="Shea T."/>
            <person name="Sisk P."/>
            <person name="Sykes S."/>
            <person name="Wortman J."/>
            <person name="Nusbaum C."/>
            <person name="Birren B."/>
        </authorList>
    </citation>
    <scope>NUCLEOTIDE SEQUENCE [LARGE SCALE GENOMIC DNA]</scope>
    <source>
        <strain evidence="4 5">CBS 119918</strain>
    </source>
</reference>
<evidence type="ECO:0000259" key="3">
    <source>
        <dbReference type="PROSITE" id="PS50213"/>
    </source>
</evidence>
<dbReference type="HOGENOM" id="CLU_031281_2_3_1"/>
<dbReference type="PANTHER" id="PTHR10900:SF77">
    <property type="entry name" value="FI19380P1"/>
    <property type="match status" value="1"/>
</dbReference>
<proteinExistence type="predicted"/>
<dbReference type="Proteomes" id="UP000027920">
    <property type="component" value="Unassembled WGS sequence"/>
</dbReference>
<comment type="caution">
    <text evidence="4">The sequence shown here is derived from an EMBL/GenBank/DDBJ whole genome shotgun (WGS) entry which is preliminary data.</text>
</comment>
<dbReference type="SUPFAM" id="SSF82153">
    <property type="entry name" value="FAS1 domain"/>
    <property type="match status" value="2"/>
</dbReference>
<feature type="domain" description="FAS1" evidence="3">
    <location>
        <begin position="17"/>
        <end position="169"/>
    </location>
</feature>
<evidence type="ECO:0000256" key="1">
    <source>
        <dbReference type="SAM" id="MobiDB-lite"/>
    </source>
</evidence>
<feature type="compositionally biased region" description="Polar residues" evidence="1">
    <location>
        <begin position="333"/>
        <end position="342"/>
    </location>
</feature>
<dbReference type="Pfam" id="PF02469">
    <property type="entry name" value="Fasciclin"/>
    <property type="match status" value="2"/>
</dbReference>
<dbReference type="Gene3D" id="2.30.180.10">
    <property type="entry name" value="FAS1 domain"/>
    <property type="match status" value="2"/>
</dbReference>
<evidence type="ECO:0000313" key="4">
    <source>
        <dbReference type="EMBL" id="KEF61145.1"/>
    </source>
</evidence>
<feature type="domain" description="FAS1" evidence="3">
    <location>
        <begin position="171"/>
        <end position="299"/>
    </location>
</feature>
<dbReference type="PROSITE" id="PS50213">
    <property type="entry name" value="FAS1"/>
    <property type="match status" value="2"/>
</dbReference>
<dbReference type="STRING" id="1182545.A0A072PZR9"/>
<feature type="compositionally biased region" description="Low complexity" evidence="1">
    <location>
        <begin position="348"/>
        <end position="368"/>
    </location>
</feature>
<keyword evidence="2" id="KW-0732">Signal</keyword>
<dbReference type="GeneID" id="25277651"/>
<feature type="region of interest" description="Disordered" evidence="1">
    <location>
        <begin position="305"/>
        <end position="368"/>
    </location>
</feature>
<feature type="compositionally biased region" description="Polar residues" evidence="1">
    <location>
        <begin position="305"/>
        <end position="314"/>
    </location>
</feature>